<evidence type="ECO:0000256" key="4">
    <source>
        <dbReference type="ARBA" id="ARBA00023136"/>
    </source>
</evidence>
<dbReference type="RefSeq" id="WP_090872086.1">
    <property type="nucleotide sequence ID" value="NZ_FOHE01000021.1"/>
</dbReference>
<dbReference type="GO" id="GO:0020037">
    <property type="term" value="F:heme binding"/>
    <property type="evidence" value="ECO:0007669"/>
    <property type="project" value="InterPro"/>
</dbReference>
<dbReference type="Pfam" id="PF01578">
    <property type="entry name" value="Cytochrom_C_asm"/>
    <property type="match status" value="1"/>
</dbReference>
<dbReference type="AlphaFoldDB" id="A0A1I0GFV2"/>
<evidence type="ECO:0000256" key="3">
    <source>
        <dbReference type="ARBA" id="ARBA00022989"/>
    </source>
</evidence>
<feature type="transmembrane region" description="Helical" evidence="5">
    <location>
        <begin position="6"/>
        <end position="24"/>
    </location>
</feature>
<keyword evidence="3 5" id="KW-1133">Transmembrane helix</keyword>
<keyword evidence="4 5" id="KW-0472">Membrane</keyword>
<sequence>MIETKWLYEIILFVYGLSLTGYFIDFIQQNRKVNQFAFWLLSMVWTLQTVFLCIQVFIVHSFPIATLTDSLFFYSWILVTFSLIINRIFNVHFIVFFTNLFGFFILLLFILTRAQESMQDSGIQLVNEVLITHIVLAIVSYGFFTLSFLFSIMYIMQYLFLKKKKGLKWMWRFGDLGMLDTYSFKSITIGVPILLIGIIMGFVWAFVSGEEFYWFDLKTIGSILVLLVYSTYLLLRIVLGYTGKSIAKYNIAAFLILLINFFLFSMLSNFHF</sequence>
<dbReference type="GO" id="GO:0017004">
    <property type="term" value="P:cytochrome complex assembly"/>
    <property type="evidence" value="ECO:0007669"/>
    <property type="project" value="InterPro"/>
</dbReference>
<dbReference type="Proteomes" id="UP000198618">
    <property type="component" value="Unassembled WGS sequence"/>
</dbReference>
<evidence type="ECO:0000256" key="1">
    <source>
        <dbReference type="ARBA" id="ARBA00004141"/>
    </source>
</evidence>
<dbReference type="InterPro" id="IPR002541">
    <property type="entry name" value="Cyt_c_assembly"/>
</dbReference>
<feature type="transmembrane region" description="Helical" evidence="5">
    <location>
        <begin position="36"/>
        <end position="58"/>
    </location>
</feature>
<dbReference type="PANTHER" id="PTHR30071">
    <property type="entry name" value="HEME EXPORTER PROTEIN C"/>
    <property type="match status" value="1"/>
</dbReference>
<feature type="transmembrane region" description="Helical" evidence="5">
    <location>
        <begin position="182"/>
        <end position="207"/>
    </location>
</feature>
<evidence type="ECO:0000313" key="7">
    <source>
        <dbReference type="EMBL" id="SET69769.1"/>
    </source>
</evidence>
<name>A0A1I0GFV2_9BACI</name>
<dbReference type="EMBL" id="FOHE01000021">
    <property type="protein sequence ID" value="SET69769.1"/>
    <property type="molecule type" value="Genomic_DNA"/>
</dbReference>
<feature type="transmembrane region" description="Helical" evidence="5">
    <location>
        <begin position="131"/>
        <end position="161"/>
    </location>
</feature>
<organism evidence="7 8">
    <name type="scientific">Oceanobacillus limi</name>
    <dbReference type="NCBI Taxonomy" id="930131"/>
    <lineage>
        <taxon>Bacteria</taxon>
        <taxon>Bacillati</taxon>
        <taxon>Bacillota</taxon>
        <taxon>Bacilli</taxon>
        <taxon>Bacillales</taxon>
        <taxon>Bacillaceae</taxon>
        <taxon>Oceanobacillus</taxon>
    </lineage>
</organism>
<feature type="transmembrane region" description="Helical" evidence="5">
    <location>
        <begin position="251"/>
        <end position="270"/>
    </location>
</feature>
<evidence type="ECO:0000313" key="8">
    <source>
        <dbReference type="Proteomes" id="UP000198618"/>
    </source>
</evidence>
<accession>A0A1I0GFV2</accession>
<dbReference type="GO" id="GO:0005886">
    <property type="term" value="C:plasma membrane"/>
    <property type="evidence" value="ECO:0007669"/>
    <property type="project" value="TreeGrafter"/>
</dbReference>
<evidence type="ECO:0000256" key="5">
    <source>
        <dbReference type="SAM" id="Phobius"/>
    </source>
</evidence>
<feature type="transmembrane region" description="Helical" evidence="5">
    <location>
        <begin position="91"/>
        <end position="111"/>
    </location>
</feature>
<comment type="subcellular location">
    <subcellularLocation>
        <location evidence="1">Membrane</location>
        <topology evidence="1">Multi-pass membrane protein</topology>
    </subcellularLocation>
</comment>
<evidence type="ECO:0000259" key="6">
    <source>
        <dbReference type="Pfam" id="PF01578"/>
    </source>
</evidence>
<reference evidence="7 8" key="1">
    <citation type="submission" date="2016-10" db="EMBL/GenBank/DDBJ databases">
        <authorList>
            <person name="de Groot N.N."/>
        </authorList>
    </citation>
    <scope>NUCLEOTIDE SEQUENCE [LARGE SCALE GENOMIC DNA]</scope>
    <source>
        <strain evidence="7 8">IBRC-M 10780</strain>
    </source>
</reference>
<feature type="transmembrane region" description="Helical" evidence="5">
    <location>
        <begin position="219"/>
        <end position="239"/>
    </location>
</feature>
<keyword evidence="8" id="KW-1185">Reference proteome</keyword>
<protein>
    <submittedName>
        <fullName evidence="7">HemX family protein</fullName>
    </submittedName>
</protein>
<evidence type="ECO:0000256" key="2">
    <source>
        <dbReference type="ARBA" id="ARBA00022692"/>
    </source>
</evidence>
<feature type="domain" description="Cytochrome c assembly protein" evidence="6">
    <location>
        <begin position="66"/>
        <end position="268"/>
    </location>
</feature>
<dbReference type="InterPro" id="IPR045062">
    <property type="entry name" value="Cyt_c_biogenesis_CcsA/CcmC"/>
</dbReference>
<dbReference type="PANTHER" id="PTHR30071:SF15">
    <property type="entry name" value="PROTEIN HEMX"/>
    <property type="match status" value="1"/>
</dbReference>
<dbReference type="OrthoDB" id="2417400at2"/>
<proteinExistence type="predicted"/>
<feature type="transmembrane region" description="Helical" evidence="5">
    <location>
        <begin position="64"/>
        <end position="84"/>
    </location>
</feature>
<dbReference type="STRING" id="930131.SAMN05216389_12139"/>
<gene>
    <name evidence="7" type="ORF">SAMN05216389_12139</name>
</gene>
<keyword evidence="2 5" id="KW-0812">Transmembrane</keyword>